<keyword evidence="9 14" id="KW-1133">Transmembrane helix</keyword>
<evidence type="ECO:0000256" key="2">
    <source>
        <dbReference type="ARBA" id="ARBA00011471"/>
    </source>
</evidence>
<feature type="compositionally biased region" description="Low complexity" evidence="13">
    <location>
        <begin position="52"/>
        <end position="126"/>
    </location>
</feature>
<keyword evidence="15" id="KW-0732">Signal</keyword>
<evidence type="ECO:0000256" key="1">
    <source>
        <dbReference type="ARBA" id="ARBA00004429"/>
    </source>
</evidence>
<dbReference type="PANTHER" id="PTHR30625">
    <property type="entry name" value="PROTEIN TOLQ"/>
    <property type="match status" value="1"/>
</dbReference>
<feature type="signal peptide" evidence="15">
    <location>
        <begin position="1"/>
        <end position="20"/>
    </location>
</feature>
<proteinExistence type="inferred from homology"/>
<dbReference type="GO" id="GO:0005886">
    <property type="term" value="C:plasma membrane"/>
    <property type="evidence" value="ECO:0007669"/>
    <property type="project" value="UniProtKB-SubCell"/>
</dbReference>
<keyword evidence="6" id="KW-0997">Cell inner membrane</keyword>
<comment type="similarity">
    <text evidence="12">Belongs to the exbB/tolQ family.</text>
</comment>
<feature type="transmembrane region" description="Helical" evidence="14">
    <location>
        <begin position="253"/>
        <end position="278"/>
    </location>
</feature>
<feature type="domain" description="MotA/TolQ/ExbB proton channel" evidence="16">
    <location>
        <begin position="207"/>
        <end position="329"/>
    </location>
</feature>
<feature type="region of interest" description="Disordered" evidence="13">
    <location>
        <begin position="24"/>
        <end position="126"/>
    </location>
</feature>
<evidence type="ECO:0000256" key="13">
    <source>
        <dbReference type="SAM" id="MobiDB-lite"/>
    </source>
</evidence>
<feature type="transmembrane region" description="Helical" evidence="14">
    <location>
        <begin position="143"/>
        <end position="164"/>
    </location>
</feature>
<dbReference type="GO" id="GO:0022857">
    <property type="term" value="F:transmembrane transporter activity"/>
    <property type="evidence" value="ECO:0007669"/>
    <property type="project" value="InterPro"/>
</dbReference>
<keyword evidence="5" id="KW-1003">Cell membrane</keyword>
<evidence type="ECO:0000256" key="10">
    <source>
        <dbReference type="ARBA" id="ARBA00023136"/>
    </source>
</evidence>
<evidence type="ECO:0000256" key="14">
    <source>
        <dbReference type="SAM" id="Phobius"/>
    </source>
</evidence>
<keyword evidence="10 14" id="KW-0472">Membrane</keyword>
<evidence type="ECO:0000256" key="4">
    <source>
        <dbReference type="ARBA" id="ARBA00022448"/>
    </source>
</evidence>
<evidence type="ECO:0000256" key="15">
    <source>
        <dbReference type="SAM" id="SignalP"/>
    </source>
</evidence>
<dbReference type="NCBIfam" id="TIGR02797">
    <property type="entry name" value="exbB"/>
    <property type="match status" value="1"/>
</dbReference>
<dbReference type="AlphaFoldDB" id="A0A3P5XQF1"/>
<evidence type="ECO:0000313" key="17">
    <source>
        <dbReference type="EMBL" id="VDC33101.1"/>
    </source>
</evidence>
<comment type="subunit">
    <text evidence="2">The accessory proteins ExbB and ExbD seem to form a complex with TonB.</text>
</comment>
<dbReference type="RefSeq" id="WP_124088327.1">
    <property type="nucleotide sequence ID" value="NZ_UXAW01000105.1"/>
</dbReference>
<sequence>MKMRAALITFLLLTGGMAAAQETAPPAVSTEAPGLSDAPAADTGAGALPNVGDEAPAAPAAPGAEEAAPATPATGTEPAPAADPVADPASGAAEQPAAAEAPAGAPETTPAATPAAADPAAPAAGPMPVHSVKLDALFWEAHWVVQGVMVGLAIAAFAALVILIHKTAEFAFAFASMRRTARQLEAAPGLHEAASAVAARRGPSADIIRAAYEELRLAEAEPVLIPGVRERTSAAMTRIEAGAAQKLRAGTGILASIGSLAPFVGLFGTVFGIMNSFIAIAETKTTNLAVVAPGIAEALLATAIGLAAAIPAVLIYNICTRRLAKYRHQLGDIGAAASRLQSRALDRLAAGG</sequence>
<dbReference type="InterPro" id="IPR050790">
    <property type="entry name" value="ExbB/TolQ_transport"/>
</dbReference>
<evidence type="ECO:0000259" key="16">
    <source>
        <dbReference type="Pfam" id="PF01618"/>
    </source>
</evidence>
<evidence type="ECO:0000256" key="12">
    <source>
        <dbReference type="RuleBase" id="RU004057"/>
    </source>
</evidence>
<gene>
    <name evidence="17" type="primary">exbB_1</name>
    <name evidence="17" type="ORF">XINFAN_03637</name>
</gene>
<keyword evidence="8 12" id="KW-0653">Protein transport</keyword>
<keyword evidence="18" id="KW-1185">Reference proteome</keyword>
<feature type="transmembrane region" description="Helical" evidence="14">
    <location>
        <begin position="298"/>
        <end position="319"/>
    </location>
</feature>
<dbReference type="InterPro" id="IPR014164">
    <property type="entry name" value="TonB_ExbB_1"/>
</dbReference>
<dbReference type="PANTHER" id="PTHR30625:SF16">
    <property type="entry name" value="BIOPOLYMER TRANSPORT PROTEIN EXBB"/>
    <property type="match status" value="1"/>
</dbReference>
<dbReference type="InterPro" id="IPR002898">
    <property type="entry name" value="MotA_ExbB_proton_chnl"/>
</dbReference>
<evidence type="ECO:0000313" key="18">
    <source>
        <dbReference type="Proteomes" id="UP000277498"/>
    </source>
</evidence>
<comment type="subcellular location">
    <subcellularLocation>
        <location evidence="1">Cell inner membrane</location>
        <topology evidence="1">Multi-pass membrane protein</topology>
    </subcellularLocation>
    <subcellularLocation>
        <location evidence="12">Membrane</location>
        <topology evidence="12">Multi-pass membrane protein</topology>
    </subcellularLocation>
</comment>
<feature type="chain" id="PRO_5018108639" description="Biopolymer transport protein ExbB" evidence="15">
    <location>
        <begin position="21"/>
        <end position="352"/>
    </location>
</feature>
<evidence type="ECO:0000256" key="3">
    <source>
        <dbReference type="ARBA" id="ARBA00022093"/>
    </source>
</evidence>
<evidence type="ECO:0000256" key="6">
    <source>
        <dbReference type="ARBA" id="ARBA00022519"/>
    </source>
</evidence>
<dbReference type="Pfam" id="PF01618">
    <property type="entry name" value="MotA_ExbB"/>
    <property type="match status" value="1"/>
</dbReference>
<dbReference type="GO" id="GO:0017038">
    <property type="term" value="P:protein import"/>
    <property type="evidence" value="ECO:0007669"/>
    <property type="project" value="TreeGrafter"/>
</dbReference>
<evidence type="ECO:0000256" key="8">
    <source>
        <dbReference type="ARBA" id="ARBA00022927"/>
    </source>
</evidence>
<organism evidence="17 18">
    <name type="scientific">Pseudogemmobacter humi</name>
    <dbReference type="NCBI Taxonomy" id="2483812"/>
    <lineage>
        <taxon>Bacteria</taxon>
        <taxon>Pseudomonadati</taxon>
        <taxon>Pseudomonadota</taxon>
        <taxon>Alphaproteobacteria</taxon>
        <taxon>Rhodobacterales</taxon>
        <taxon>Paracoccaceae</taxon>
        <taxon>Pseudogemmobacter</taxon>
    </lineage>
</organism>
<dbReference type="EMBL" id="UXAW01000105">
    <property type="protein sequence ID" value="VDC33101.1"/>
    <property type="molecule type" value="Genomic_DNA"/>
</dbReference>
<evidence type="ECO:0000256" key="9">
    <source>
        <dbReference type="ARBA" id="ARBA00022989"/>
    </source>
</evidence>
<accession>A0A3P5XQF1</accession>
<comment type="function">
    <text evidence="11">Involved in the TonB-dependent energy-dependent transport of various receptor-bound substrates. Protects ExbD from proteolytic degradation and functionally stabilizes TonB.</text>
</comment>
<protein>
    <recommendedName>
        <fullName evidence="3">Biopolymer transport protein ExbB</fullName>
    </recommendedName>
</protein>
<evidence type="ECO:0000256" key="11">
    <source>
        <dbReference type="ARBA" id="ARBA00024816"/>
    </source>
</evidence>
<evidence type="ECO:0000256" key="5">
    <source>
        <dbReference type="ARBA" id="ARBA00022475"/>
    </source>
</evidence>
<keyword evidence="7 14" id="KW-0812">Transmembrane</keyword>
<dbReference type="Proteomes" id="UP000277498">
    <property type="component" value="Unassembled WGS sequence"/>
</dbReference>
<name>A0A3P5XQF1_9RHOB</name>
<evidence type="ECO:0000256" key="7">
    <source>
        <dbReference type="ARBA" id="ARBA00022692"/>
    </source>
</evidence>
<dbReference type="OrthoDB" id="9805133at2"/>
<reference evidence="17 18" key="1">
    <citation type="submission" date="2018-11" db="EMBL/GenBank/DDBJ databases">
        <authorList>
            <person name="Criscuolo A."/>
        </authorList>
    </citation>
    <scope>NUCLEOTIDE SEQUENCE [LARGE SCALE GENOMIC DNA]</scope>
    <source>
        <strain evidence="17">ACIP111625</strain>
    </source>
</reference>
<keyword evidence="4 12" id="KW-0813">Transport</keyword>